<name>A0A6N2CL76_SOLCI</name>
<accession>A0A6N2CL76</accession>
<sequence>MVENALIIIGPCETFLRTICRQPTTGNCGFPRASHINTKTYRPLPTFWLETLGRFCRINNHNCTECGRIPRYGHSGSPYEGDSHTILARDGKASHLLSTIHSMYMNLGSSIPIKEITKG</sequence>
<reference evidence="1" key="1">
    <citation type="submission" date="2019-05" db="EMBL/GenBank/DDBJ databases">
        <title>The de novo reference genome and transcriptome assemblies of the wild tomato species Solanum chilense.</title>
        <authorList>
            <person name="Stam R."/>
            <person name="Nosenko T."/>
            <person name="Hoerger A.C."/>
            <person name="Stephan W."/>
            <person name="Seidel M.A."/>
            <person name="Kuhn J.M.M."/>
            <person name="Haberer G."/>
            <person name="Tellier A."/>
        </authorList>
    </citation>
    <scope>NUCLEOTIDE SEQUENCE</scope>
    <source>
        <tissue evidence="1">Mature leaves</tissue>
    </source>
</reference>
<organism evidence="1">
    <name type="scientific">Solanum chilense</name>
    <name type="common">Tomato</name>
    <name type="synonym">Lycopersicon chilense</name>
    <dbReference type="NCBI Taxonomy" id="4083"/>
    <lineage>
        <taxon>Eukaryota</taxon>
        <taxon>Viridiplantae</taxon>
        <taxon>Streptophyta</taxon>
        <taxon>Embryophyta</taxon>
        <taxon>Tracheophyta</taxon>
        <taxon>Spermatophyta</taxon>
        <taxon>Magnoliopsida</taxon>
        <taxon>eudicotyledons</taxon>
        <taxon>Gunneridae</taxon>
        <taxon>Pentapetalae</taxon>
        <taxon>asterids</taxon>
        <taxon>lamiids</taxon>
        <taxon>Solanales</taxon>
        <taxon>Solanaceae</taxon>
        <taxon>Solanoideae</taxon>
        <taxon>Solaneae</taxon>
        <taxon>Solanum</taxon>
        <taxon>Solanum subgen. Lycopersicon</taxon>
    </lineage>
</organism>
<dbReference type="AlphaFoldDB" id="A0A6N2CL76"/>
<proteinExistence type="predicted"/>
<evidence type="ECO:0000313" key="1">
    <source>
        <dbReference type="EMBL" id="TMX05490.1"/>
    </source>
</evidence>
<gene>
    <name evidence="1" type="ORF">EJD97_017330</name>
</gene>
<dbReference type="EMBL" id="RXGB01000046">
    <property type="protein sequence ID" value="TMX05490.1"/>
    <property type="molecule type" value="Genomic_DNA"/>
</dbReference>
<comment type="caution">
    <text evidence="1">The sequence shown here is derived from an EMBL/GenBank/DDBJ whole genome shotgun (WGS) entry which is preliminary data.</text>
</comment>
<feature type="non-terminal residue" evidence="1">
    <location>
        <position position="119"/>
    </location>
</feature>
<protein>
    <submittedName>
        <fullName evidence="1">Uncharacterized protein</fullName>
    </submittedName>
</protein>